<evidence type="ECO:0000256" key="6">
    <source>
        <dbReference type="ARBA" id="ARBA00022777"/>
    </source>
</evidence>
<keyword evidence="9" id="KW-0812">Transmembrane</keyword>
<keyword evidence="7" id="KW-0067">ATP-binding</keyword>
<dbReference type="EMBL" id="JAYMYS010000007">
    <property type="protein sequence ID" value="KAK7387338.1"/>
    <property type="molecule type" value="Genomic_DNA"/>
</dbReference>
<evidence type="ECO:0000313" key="12">
    <source>
        <dbReference type="EMBL" id="KAK7387338.1"/>
    </source>
</evidence>
<evidence type="ECO:0000256" key="3">
    <source>
        <dbReference type="ARBA" id="ARBA00022729"/>
    </source>
</evidence>
<dbReference type="Pfam" id="PF01657">
    <property type="entry name" value="Stress-antifung"/>
    <property type="match status" value="2"/>
</dbReference>
<feature type="transmembrane region" description="Helical" evidence="9">
    <location>
        <begin position="264"/>
        <end position="291"/>
    </location>
</feature>
<dbReference type="Gene3D" id="3.30.430.20">
    <property type="entry name" value="Gnk2 domain, C-X8-C-X2-C motif"/>
    <property type="match status" value="2"/>
</dbReference>
<feature type="chain" id="PRO_5043014673" description="Gnk2-homologous domain-containing protein" evidence="10">
    <location>
        <begin position="20"/>
        <end position="463"/>
    </location>
</feature>
<feature type="domain" description="Gnk2-homologous" evidence="11">
    <location>
        <begin position="138"/>
        <end position="241"/>
    </location>
</feature>
<dbReference type="InterPro" id="IPR011009">
    <property type="entry name" value="Kinase-like_dom_sf"/>
</dbReference>
<reference evidence="12 13" key="1">
    <citation type="submission" date="2024-01" db="EMBL/GenBank/DDBJ databases">
        <title>The genomes of 5 underutilized Papilionoideae crops provide insights into root nodulation and disease resistanc.</title>
        <authorList>
            <person name="Jiang F."/>
        </authorList>
    </citation>
    <scope>NUCLEOTIDE SEQUENCE [LARGE SCALE GENOMIC DNA]</scope>
    <source>
        <strain evidence="12">DUOXIRENSHENG_FW03</strain>
        <tissue evidence="12">Leaves</tissue>
    </source>
</reference>
<accession>A0AAN9S1A4</accession>
<protein>
    <recommendedName>
        <fullName evidence="11">Gnk2-homologous domain-containing protein</fullName>
    </recommendedName>
</protein>
<dbReference type="PANTHER" id="PTHR47973">
    <property type="entry name" value="CYSTEINE-RICH RECEPTOR-LIKE PROTEIN KINASE 3"/>
    <property type="match status" value="1"/>
</dbReference>
<evidence type="ECO:0000313" key="13">
    <source>
        <dbReference type="Proteomes" id="UP001386955"/>
    </source>
</evidence>
<evidence type="ECO:0000256" key="2">
    <source>
        <dbReference type="ARBA" id="ARBA00022679"/>
    </source>
</evidence>
<keyword evidence="3 10" id="KW-0732">Signal</keyword>
<feature type="signal peptide" evidence="10">
    <location>
        <begin position="1"/>
        <end position="19"/>
    </location>
</feature>
<evidence type="ECO:0000256" key="9">
    <source>
        <dbReference type="SAM" id="Phobius"/>
    </source>
</evidence>
<dbReference type="FunFam" id="3.30.430.20:FF:000014">
    <property type="entry name" value="Cysteine-rich receptor-like protein kinase 2"/>
    <property type="match status" value="1"/>
</dbReference>
<dbReference type="Gene3D" id="1.10.510.10">
    <property type="entry name" value="Transferase(Phosphotransferase) domain 1"/>
    <property type="match status" value="1"/>
</dbReference>
<proteinExistence type="predicted"/>
<dbReference type="InterPro" id="IPR002902">
    <property type="entry name" value="GNK2"/>
</dbReference>
<dbReference type="SUPFAM" id="SSF56112">
    <property type="entry name" value="Protein kinase-like (PK-like)"/>
    <property type="match status" value="2"/>
</dbReference>
<comment type="caution">
    <text evidence="12">The sequence shown here is derived from an EMBL/GenBank/DDBJ whole genome shotgun (WGS) entry which is preliminary data.</text>
</comment>
<gene>
    <name evidence="12" type="ORF">VNO78_28064</name>
</gene>
<name>A0AAN9S1A4_PSOTE</name>
<evidence type="ECO:0000256" key="4">
    <source>
        <dbReference type="ARBA" id="ARBA00022737"/>
    </source>
</evidence>
<keyword evidence="9" id="KW-1133">Transmembrane helix</keyword>
<keyword evidence="6" id="KW-0418">Kinase</keyword>
<dbReference type="Proteomes" id="UP001386955">
    <property type="component" value="Unassembled WGS sequence"/>
</dbReference>
<dbReference type="AlphaFoldDB" id="A0AAN9S1A4"/>
<dbReference type="PROSITE" id="PS51473">
    <property type="entry name" value="GNK2"/>
    <property type="match status" value="2"/>
</dbReference>
<evidence type="ECO:0000256" key="1">
    <source>
        <dbReference type="ARBA" id="ARBA00022527"/>
    </source>
</evidence>
<dbReference type="GO" id="GO:0004674">
    <property type="term" value="F:protein serine/threonine kinase activity"/>
    <property type="evidence" value="ECO:0007669"/>
    <property type="project" value="UniProtKB-KW"/>
</dbReference>
<keyword evidence="8" id="KW-0675">Receptor</keyword>
<sequence>MKNMVALTLLMMWSSFDGAEEDPQTLLLKQDCSGFIAPNLVNFNQNLNASLADLRAQRKHFATGQSTSGTDPVYALFQCRNYLSITDCTACLATAEAQIRNCSAGVNGARVIYDGCFLRYESNDFFNQIMPRSSILCGNQTANESTTLSANESPSFSAAGQQVLLDLQIATPKITNFYAATKIQVGSNEIYAIAQCAETLTQDTCLDCLTTEHNSIQGCLPNKNGRAFDAGCFMRYSETPFFADNQTIDISPFLKQEGSSSKKWIIIGVVVGGVVVGGVVLAMILVLLFSWHKRSQSPKKVPRGNILEAINLKGPNQYRYSDLKVATKNFSEKNKLGEGGYGTVYKVLDDGEDEYLLRQVWKLYERGMHLELVDKTLDHNYDVEEVKKIIDIALLCTQPSPAMRPTMSEVVVLLNRNDLLEHVRPSMPIFIESVLKPHKDTFASTSSVTSNATTSNSIVPTKC</sequence>
<dbReference type="FunFam" id="3.30.430.20:FF:000017">
    <property type="entry name" value="Cysteine-rich receptor-like protein kinase 2"/>
    <property type="match status" value="1"/>
</dbReference>
<keyword evidence="4" id="KW-0677">Repeat</keyword>
<evidence type="ECO:0000256" key="10">
    <source>
        <dbReference type="SAM" id="SignalP"/>
    </source>
</evidence>
<dbReference type="GO" id="GO:0005524">
    <property type="term" value="F:ATP binding"/>
    <property type="evidence" value="ECO:0007669"/>
    <property type="project" value="UniProtKB-KW"/>
</dbReference>
<keyword evidence="1" id="KW-0723">Serine/threonine-protein kinase</keyword>
<keyword evidence="2" id="KW-0808">Transferase</keyword>
<organism evidence="12 13">
    <name type="scientific">Psophocarpus tetragonolobus</name>
    <name type="common">Winged bean</name>
    <name type="synonym">Dolichos tetragonolobus</name>
    <dbReference type="NCBI Taxonomy" id="3891"/>
    <lineage>
        <taxon>Eukaryota</taxon>
        <taxon>Viridiplantae</taxon>
        <taxon>Streptophyta</taxon>
        <taxon>Embryophyta</taxon>
        <taxon>Tracheophyta</taxon>
        <taxon>Spermatophyta</taxon>
        <taxon>Magnoliopsida</taxon>
        <taxon>eudicotyledons</taxon>
        <taxon>Gunneridae</taxon>
        <taxon>Pentapetalae</taxon>
        <taxon>rosids</taxon>
        <taxon>fabids</taxon>
        <taxon>Fabales</taxon>
        <taxon>Fabaceae</taxon>
        <taxon>Papilionoideae</taxon>
        <taxon>50 kb inversion clade</taxon>
        <taxon>NPAAA clade</taxon>
        <taxon>indigoferoid/millettioid clade</taxon>
        <taxon>Phaseoleae</taxon>
        <taxon>Psophocarpus</taxon>
    </lineage>
</organism>
<keyword evidence="5" id="KW-0547">Nucleotide-binding</keyword>
<dbReference type="CDD" id="cd23509">
    <property type="entry name" value="Gnk2-like"/>
    <property type="match status" value="2"/>
</dbReference>
<evidence type="ECO:0000256" key="8">
    <source>
        <dbReference type="ARBA" id="ARBA00023170"/>
    </source>
</evidence>
<dbReference type="InterPro" id="IPR052059">
    <property type="entry name" value="CR_Ser/Thr_kinase"/>
</dbReference>
<evidence type="ECO:0000256" key="7">
    <source>
        <dbReference type="ARBA" id="ARBA00022840"/>
    </source>
</evidence>
<keyword evidence="9" id="KW-0472">Membrane</keyword>
<evidence type="ECO:0000256" key="5">
    <source>
        <dbReference type="ARBA" id="ARBA00022741"/>
    </source>
</evidence>
<evidence type="ECO:0000259" key="11">
    <source>
        <dbReference type="PROSITE" id="PS51473"/>
    </source>
</evidence>
<keyword evidence="13" id="KW-1185">Reference proteome</keyword>
<dbReference type="InterPro" id="IPR038408">
    <property type="entry name" value="GNK2_sf"/>
</dbReference>
<feature type="domain" description="Gnk2-homologous" evidence="11">
    <location>
        <begin position="24"/>
        <end position="125"/>
    </location>
</feature>